<dbReference type="Gramene" id="TVU32361">
    <property type="protein sequence ID" value="TVU32361"/>
    <property type="gene ID" value="EJB05_24086"/>
</dbReference>
<name>A0A5J9VA33_9POAL</name>
<dbReference type="EMBL" id="RWGY01000011">
    <property type="protein sequence ID" value="TVU32361.1"/>
    <property type="molecule type" value="Genomic_DNA"/>
</dbReference>
<gene>
    <name evidence="1" type="ORF">EJB05_24086</name>
</gene>
<feature type="non-terminal residue" evidence="1">
    <location>
        <position position="1"/>
    </location>
</feature>
<proteinExistence type="predicted"/>
<protein>
    <submittedName>
        <fullName evidence="1">Uncharacterized protein</fullName>
    </submittedName>
</protein>
<organism evidence="1 2">
    <name type="scientific">Eragrostis curvula</name>
    <name type="common">weeping love grass</name>
    <dbReference type="NCBI Taxonomy" id="38414"/>
    <lineage>
        <taxon>Eukaryota</taxon>
        <taxon>Viridiplantae</taxon>
        <taxon>Streptophyta</taxon>
        <taxon>Embryophyta</taxon>
        <taxon>Tracheophyta</taxon>
        <taxon>Spermatophyta</taxon>
        <taxon>Magnoliopsida</taxon>
        <taxon>Liliopsida</taxon>
        <taxon>Poales</taxon>
        <taxon>Poaceae</taxon>
        <taxon>PACMAD clade</taxon>
        <taxon>Chloridoideae</taxon>
        <taxon>Eragrostideae</taxon>
        <taxon>Eragrostidinae</taxon>
        <taxon>Eragrostis</taxon>
    </lineage>
</organism>
<sequence>MKNHGIRNRDKAYLTKTASRPNKRFELKAVPCAALIIGMPAVGDVAVDSEAPVVNSWSSTANDQLPIIY</sequence>
<dbReference type="AlphaFoldDB" id="A0A5J9VA33"/>
<dbReference type="Proteomes" id="UP000324897">
    <property type="component" value="Chromosome 1"/>
</dbReference>
<comment type="caution">
    <text evidence="1">The sequence shown here is derived from an EMBL/GenBank/DDBJ whole genome shotgun (WGS) entry which is preliminary data.</text>
</comment>
<evidence type="ECO:0000313" key="2">
    <source>
        <dbReference type="Proteomes" id="UP000324897"/>
    </source>
</evidence>
<reference evidence="1 2" key="1">
    <citation type="journal article" date="2019" name="Sci. Rep.">
        <title>A high-quality genome of Eragrostis curvula grass provides insights into Poaceae evolution and supports new strategies to enhance forage quality.</title>
        <authorList>
            <person name="Carballo J."/>
            <person name="Santos B.A.C.M."/>
            <person name="Zappacosta D."/>
            <person name="Garbus I."/>
            <person name="Selva J.P."/>
            <person name="Gallo C.A."/>
            <person name="Diaz A."/>
            <person name="Albertini E."/>
            <person name="Caccamo M."/>
            <person name="Echenique V."/>
        </authorList>
    </citation>
    <scope>NUCLEOTIDE SEQUENCE [LARGE SCALE GENOMIC DNA]</scope>
    <source>
        <strain evidence="2">cv. Victoria</strain>
        <tissue evidence="1">Leaf</tissue>
    </source>
</reference>
<accession>A0A5J9VA33</accession>
<keyword evidence="2" id="KW-1185">Reference proteome</keyword>
<evidence type="ECO:0000313" key="1">
    <source>
        <dbReference type="EMBL" id="TVU32361.1"/>
    </source>
</evidence>